<dbReference type="AlphaFoldDB" id="A0A7W6G3X4"/>
<evidence type="ECO:0000313" key="1">
    <source>
        <dbReference type="EMBL" id="MBB3946926.1"/>
    </source>
</evidence>
<gene>
    <name evidence="1" type="ORF">GGQ73_002890</name>
</gene>
<sequence>MTSGRRAGFSGIIDTYDLFTQRQNGKSKKHTLISVKVLGKSTNTV</sequence>
<accession>A0A7W6G3X4</accession>
<keyword evidence="2" id="KW-1185">Reference proteome</keyword>
<dbReference type="EMBL" id="JACIDV010000008">
    <property type="protein sequence ID" value="MBB3946926.1"/>
    <property type="molecule type" value="Genomic_DNA"/>
</dbReference>
<protein>
    <submittedName>
        <fullName evidence="1">Uncharacterized protein</fullName>
    </submittedName>
</protein>
<reference evidence="1 2" key="1">
    <citation type="submission" date="2020-08" db="EMBL/GenBank/DDBJ databases">
        <title>Genomic Encyclopedia of Type Strains, Phase IV (KMG-IV): sequencing the most valuable type-strain genomes for metagenomic binning, comparative biology and taxonomic classification.</title>
        <authorList>
            <person name="Goeker M."/>
        </authorList>
    </citation>
    <scope>NUCLEOTIDE SEQUENCE [LARGE SCALE GENOMIC DNA]</scope>
    <source>
        <strain evidence="1 2">DSM 26438</strain>
    </source>
</reference>
<organism evidence="1 2">
    <name type="scientific">Rhizobium skierniewicense</name>
    <dbReference type="NCBI Taxonomy" id="984260"/>
    <lineage>
        <taxon>Bacteria</taxon>
        <taxon>Pseudomonadati</taxon>
        <taxon>Pseudomonadota</taxon>
        <taxon>Alphaproteobacteria</taxon>
        <taxon>Hyphomicrobiales</taxon>
        <taxon>Rhizobiaceae</taxon>
        <taxon>Rhizobium/Agrobacterium group</taxon>
        <taxon>Rhizobium</taxon>
    </lineage>
</organism>
<comment type="caution">
    <text evidence="1">The sequence shown here is derived from an EMBL/GenBank/DDBJ whole genome shotgun (WGS) entry which is preliminary data.</text>
</comment>
<proteinExistence type="predicted"/>
<name>A0A7W6G3X4_9HYPH</name>
<evidence type="ECO:0000313" key="2">
    <source>
        <dbReference type="Proteomes" id="UP000565286"/>
    </source>
</evidence>
<dbReference type="Proteomes" id="UP000565286">
    <property type="component" value="Unassembled WGS sequence"/>
</dbReference>